<dbReference type="PRINTS" id="PR00421">
    <property type="entry name" value="THIOREDOXIN"/>
</dbReference>
<dbReference type="PROSITE" id="PS51532">
    <property type="entry name" value="PITH"/>
    <property type="match status" value="1"/>
</dbReference>
<accession>B8ME73</accession>
<dbReference type="Pfam" id="PF00085">
    <property type="entry name" value="Thioredoxin"/>
    <property type="match status" value="1"/>
</dbReference>
<feature type="domain" description="PITH" evidence="5">
    <location>
        <begin position="133"/>
        <end position="333"/>
    </location>
</feature>
<proteinExistence type="inferred from homology"/>
<dbReference type="Gene3D" id="3.40.30.10">
    <property type="entry name" value="Glutaredoxin"/>
    <property type="match status" value="1"/>
</dbReference>
<organism evidence="6 7">
    <name type="scientific">Talaromyces stipitatus (strain ATCC 10500 / CBS 375.48 / QM 6759 / NRRL 1006)</name>
    <name type="common">Penicillium stipitatum</name>
    <dbReference type="NCBI Taxonomy" id="441959"/>
    <lineage>
        <taxon>Eukaryota</taxon>
        <taxon>Fungi</taxon>
        <taxon>Dikarya</taxon>
        <taxon>Ascomycota</taxon>
        <taxon>Pezizomycotina</taxon>
        <taxon>Eurotiomycetes</taxon>
        <taxon>Eurotiomycetidae</taxon>
        <taxon>Eurotiales</taxon>
        <taxon>Trichocomaceae</taxon>
        <taxon>Talaromyces</taxon>
        <taxon>Talaromyces sect. Talaromyces</taxon>
    </lineage>
</organism>
<dbReference type="VEuPathDB" id="FungiDB:TSTA_015840"/>
<dbReference type="GeneID" id="8106357"/>
<dbReference type="InterPro" id="IPR005746">
    <property type="entry name" value="Thioredoxin"/>
</dbReference>
<dbReference type="STRING" id="441959.B8ME73"/>
<dbReference type="PROSITE" id="PS00194">
    <property type="entry name" value="THIOREDOXIN_1"/>
    <property type="match status" value="1"/>
</dbReference>
<dbReference type="PANTHER" id="PTHR46115">
    <property type="entry name" value="THIOREDOXIN-LIKE PROTEIN 1"/>
    <property type="match status" value="1"/>
</dbReference>
<feature type="domain" description="Thioredoxin" evidence="4">
    <location>
        <begin position="1"/>
        <end position="108"/>
    </location>
</feature>
<dbReference type="CDD" id="cd02947">
    <property type="entry name" value="TRX_family"/>
    <property type="match status" value="1"/>
</dbReference>
<feature type="compositionally biased region" description="Low complexity" evidence="3">
    <location>
        <begin position="114"/>
        <end position="136"/>
    </location>
</feature>
<feature type="compositionally biased region" description="Basic and acidic residues" evidence="3">
    <location>
        <begin position="161"/>
        <end position="173"/>
    </location>
</feature>
<dbReference type="RefSeq" id="XP_002483734.1">
    <property type="nucleotide sequence ID" value="XM_002483689.1"/>
</dbReference>
<dbReference type="InParanoid" id="B8ME73"/>
<dbReference type="InterPro" id="IPR010400">
    <property type="entry name" value="PITH_dom"/>
</dbReference>
<evidence type="ECO:0000256" key="3">
    <source>
        <dbReference type="SAM" id="MobiDB-lite"/>
    </source>
</evidence>
<evidence type="ECO:0000256" key="1">
    <source>
        <dbReference type="ARBA" id="ARBA00008987"/>
    </source>
</evidence>
<dbReference type="InterPro" id="IPR036249">
    <property type="entry name" value="Thioredoxin-like_sf"/>
</dbReference>
<dbReference type="HOGENOM" id="CLU_072377_0_0_1"/>
<evidence type="ECO:0000313" key="7">
    <source>
        <dbReference type="Proteomes" id="UP000001745"/>
    </source>
</evidence>
<dbReference type="OrthoDB" id="2121326at2759"/>
<reference evidence="7" key="1">
    <citation type="journal article" date="2015" name="Genome Announc.">
        <title>Genome sequence of the AIDS-associated pathogen Penicillium marneffei (ATCC18224) and its near taxonomic relative Talaromyces stipitatus (ATCC10500).</title>
        <authorList>
            <person name="Nierman W.C."/>
            <person name="Fedorova-Abrams N.D."/>
            <person name="Andrianopoulos A."/>
        </authorList>
    </citation>
    <scope>NUCLEOTIDE SEQUENCE [LARGE SCALE GENOMIC DNA]</scope>
    <source>
        <strain evidence="7">ATCC 10500 / CBS 375.48 / QM 6759 / NRRL 1006</strain>
    </source>
</reference>
<dbReference type="GO" id="GO:0005737">
    <property type="term" value="C:cytoplasm"/>
    <property type="evidence" value="ECO:0007669"/>
    <property type="project" value="UniProtKB-ARBA"/>
</dbReference>
<evidence type="ECO:0000256" key="2">
    <source>
        <dbReference type="ARBA" id="ARBA00023157"/>
    </source>
</evidence>
<protein>
    <submittedName>
        <fullName evidence="6">Thioredoxin, putative</fullName>
    </submittedName>
</protein>
<dbReference type="InterPro" id="IPR008979">
    <property type="entry name" value="Galactose-bd-like_sf"/>
</dbReference>
<dbReference type="Pfam" id="PF06201">
    <property type="entry name" value="PITH"/>
    <property type="match status" value="1"/>
</dbReference>
<dbReference type="GO" id="GO:0015035">
    <property type="term" value="F:protein-disulfide reductase activity"/>
    <property type="evidence" value="ECO:0007669"/>
    <property type="project" value="InterPro"/>
</dbReference>
<name>B8ME73_TALSN</name>
<comment type="similarity">
    <text evidence="1">Belongs to the thioredoxin family.</text>
</comment>
<dbReference type="eggNOG" id="KOG0908">
    <property type="taxonomic scope" value="Eukaryota"/>
</dbReference>
<dbReference type="InterPro" id="IPR037047">
    <property type="entry name" value="PITH_dom_sf"/>
</dbReference>
<feature type="region of interest" description="Disordered" evidence="3">
    <location>
        <begin position="161"/>
        <end position="189"/>
    </location>
</feature>
<dbReference type="AlphaFoldDB" id="B8ME73"/>
<evidence type="ECO:0000313" key="6">
    <source>
        <dbReference type="EMBL" id="EED16500.1"/>
    </source>
</evidence>
<evidence type="ECO:0000259" key="5">
    <source>
        <dbReference type="PROSITE" id="PS51532"/>
    </source>
</evidence>
<gene>
    <name evidence="6" type="ORF">TSTA_015840</name>
</gene>
<sequence>MSLVHISSKEQFSSLLTSSTIVVTDFYADWCGPCKAIAPMYEQLANQLSRPNQITFTKVNVDQQQDIAKAYGVTAMPTFVMFKRGRVVTTIRGADPNKLSEAIRKLATEANNMESSTGGESSDAAGSSGSSWTGASLPRGYADVTDTVTIKDLDMANRDSEKGSAKVIFDKSKPSALDNNKGKDKEPDWVESDTDEQLMLYIPFNSTLKVHSLQITSLPPKDSEGEDDDDEVPMRPKTLRLYTNRSTILGFEEAEDIDPVQSVTIEPEQWDDKTGTAKVELRFVKFQKVNSMVIFFVDGDGDGEKIRVDRIRIIGEAGQAREMGKLEKIGDEAGE</sequence>
<dbReference type="Proteomes" id="UP000001745">
    <property type="component" value="Unassembled WGS sequence"/>
</dbReference>
<feature type="region of interest" description="Disordered" evidence="3">
    <location>
        <begin position="109"/>
        <end position="138"/>
    </location>
</feature>
<keyword evidence="7" id="KW-1185">Reference proteome</keyword>
<dbReference type="SUPFAM" id="SSF49785">
    <property type="entry name" value="Galactose-binding domain-like"/>
    <property type="match status" value="1"/>
</dbReference>
<dbReference type="NCBIfam" id="TIGR01068">
    <property type="entry name" value="thioredoxin"/>
    <property type="match status" value="1"/>
</dbReference>
<dbReference type="PhylomeDB" id="B8ME73"/>
<dbReference type="SUPFAM" id="SSF52833">
    <property type="entry name" value="Thioredoxin-like"/>
    <property type="match status" value="1"/>
</dbReference>
<dbReference type="InterPro" id="IPR017937">
    <property type="entry name" value="Thioredoxin_CS"/>
</dbReference>
<dbReference type="Gene3D" id="2.60.120.470">
    <property type="entry name" value="PITH domain"/>
    <property type="match status" value="1"/>
</dbReference>
<dbReference type="InterPro" id="IPR013766">
    <property type="entry name" value="Thioredoxin_domain"/>
</dbReference>
<keyword evidence="2" id="KW-1015">Disulfide bond</keyword>
<dbReference type="EMBL" id="EQ962656">
    <property type="protein sequence ID" value="EED16500.1"/>
    <property type="molecule type" value="Genomic_DNA"/>
</dbReference>
<dbReference type="PROSITE" id="PS51352">
    <property type="entry name" value="THIOREDOXIN_2"/>
    <property type="match status" value="1"/>
</dbReference>
<evidence type="ECO:0000259" key="4">
    <source>
        <dbReference type="PROSITE" id="PS51352"/>
    </source>
</evidence>
<dbReference type="OMA" id="PIFEMFP"/>